<dbReference type="InterPro" id="IPR002467">
    <property type="entry name" value="Pept_M24A_MAP1"/>
</dbReference>
<dbReference type="SUPFAM" id="SSF55920">
    <property type="entry name" value="Creatinase/aminopeptidase"/>
    <property type="match status" value="1"/>
</dbReference>
<dbReference type="HAMAP" id="MF_01974">
    <property type="entry name" value="MetAP_1"/>
    <property type="match status" value="1"/>
</dbReference>
<feature type="domain" description="Peptidase M24" evidence="8">
    <location>
        <begin position="43"/>
        <end position="277"/>
    </location>
</feature>
<evidence type="ECO:0000256" key="3">
    <source>
        <dbReference type="ARBA" id="ARBA00022670"/>
    </source>
</evidence>
<protein>
    <recommendedName>
        <fullName evidence="6 7">Methionine aminopeptidase</fullName>
        <shortName evidence="6">MAP</shortName>
        <shortName evidence="6">MetAP</shortName>
        <ecNumber evidence="6 7">3.4.11.18</ecNumber>
    </recommendedName>
    <alternativeName>
        <fullName evidence="6">Peptidase M</fullName>
    </alternativeName>
</protein>
<comment type="subunit">
    <text evidence="6">Monomer.</text>
</comment>
<comment type="caution">
    <text evidence="9">The sequence shown here is derived from an EMBL/GenBank/DDBJ whole genome shotgun (WGS) entry which is preliminary data.</text>
</comment>
<keyword evidence="2 6" id="KW-0031">Aminopeptidase</keyword>
<comment type="cofactor">
    <cofactor evidence="6">
        <name>Co(2+)</name>
        <dbReference type="ChEBI" id="CHEBI:48828"/>
    </cofactor>
    <cofactor evidence="6">
        <name>Zn(2+)</name>
        <dbReference type="ChEBI" id="CHEBI:29105"/>
    </cofactor>
    <cofactor evidence="6">
        <name>Mn(2+)</name>
        <dbReference type="ChEBI" id="CHEBI:29035"/>
    </cofactor>
    <cofactor evidence="6">
        <name>Fe(2+)</name>
        <dbReference type="ChEBI" id="CHEBI:29033"/>
    </cofactor>
    <text evidence="6">Binds 2 divalent metal cations per subunit. Has a high-affinity and a low affinity metal-binding site. The true nature of the physiological cofactor is under debate. The enzyme is active with cobalt, zinc, manganese or divalent iron ions. Most likely, methionine aminopeptidases function as mononuclear Fe(2+)-metalloproteases under physiological conditions, and the catalytically relevant metal-binding site has been assigned to the histidine-containing high-affinity site.</text>
</comment>
<keyword evidence="3 6" id="KW-0645">Protease</keyword>
<dbReference type="AlphaFoldDB" id="A0A4R4UWG2"/>
<feature type="binding site" evidence="6">
    <location>
        <position position="270"/>
    </location>
    <ligand>
        <name>a divalent metal cation</name>
        <dbReference type="ChEBI" id="CHEBI:60240"/>
        <label>1</label>
    </ligand>
</feature>
<reference evidence="9 10" key="1">
    <citation type="submission" date="2019-03" db="EMBL/GenBank/DDBJ databases">
        <title>Draft genome sequences of novel Actinobacteria.</title>
        <authorList>
            <person name="Sahin N."/>
            <person name="Ay H."/>
            <person name="Saygin H."/>
        </authorList>
    </citation>
    <scope>NUCLEOTIDE SEQUENCE [LARGE SCALE GENOMIC DNA]</scope>
    <source>
        <strain evidence="9 10">16K404</strain>
    </source>
</reference>
<dbReference type="Proteomes" id="UP000294744">
    <property type="component" value="Unassembled WGS sequence"/>
</dbReference>
<dbReference type="GO" id="GO:0046872">
    <property type="term" value="F:metal ion binding"/>
    <property type="evidence" value="ECO:0007669"/>
    <property type="project" value="UniProtKB-UniRule"/>
</dbReference>
<evidence type="ECO:0000313" key="10">
    <source>
        <dbReference type="Proteomes" id="UP000294744"/>
    </source>
</evidence>
<feature type="binding site" evidence="6">
    <location>
        <position position="108"/>
    </location>
    <ligand>
        <name>substrate</name>
    </ligand>
</feature>
<gene>
    <name evidence="6 9" type="primary">map</name>
    <name evidence="9" type="ORF">E1161_17015</name>
</gene>
<accession>A0A4R4UWG2</accession>
<dbReference type="GO" id="GO:0006508">
    <property type="term" value="P:proteolysis"/>
    <property type="evidence" value="ECO:0007669"/>
    <property type="project" value="UniProtKB-KW"/>
</dbReference>
<feature type="binding site" evidence="6">
    <location>
        <position position="126"/>
    </location>
    <ligand>
        <name>a divalent metal cation</name>
        <dbReference type="ChEBI" id="CHEBI:60240"/>
        <label>1</label>
    </ligand>
</feature>
<dbReference type="PRINTS" id="PR00599">
    <property type="entry name" value="MAPEPTIDASE"/>
</dbReference>
<dbReference type="InterPro" id="IPR000994">
    <property type="entry name" value="Pept_M24"/>
</dbReference>
<dbReference type="CDD" id="cd01086">
    <property type="entry name" value="MetAP1"/>
    <property type="match status" value="1"/>
</dbReference>
<evidence type="ECO:0000256" key="5">
    <source>
        <dbReference type="ARBA" id="ARBA00022801"/>
    </source>
</evidence>
<comment type="function">
    <text evidence="1 6">Removes the N-terminal methionine from nascent proteins. The N-terminal methionine is often cleaved when the second residue in the primary sequence is small and uncharged (Met-Ala-, Cys, Gly, Pro, Ser, Thr, or Val). Requires deformylation of the N(alpha)-formylated initiator methionine before it can be hydrolyzed.</text>
</comment>
<dbReference type="InterPro" id="IPR001714">
    <property type="entry name" value="Pept_M24_MAP"/>
</dbReference>
<name>A0A4R4UWG2_9PSEU</name>
<feature type="binding site" evidence="6">
    <location>
        <position position="239"/>
    </location>
    <ligand>
        <name>a divalent metal cation</name>
        <dbReference type="ChEBI" id="CHEBI:60240"/>
        <label>2</label>
        <note>catalytic</note>
    </ligand>
</feature>
<organism evidence="9 10">
    <name type="scientific">Saccharopolyspora aridisoli</name>
    <dbReference type="NCBI Taxonomy" id="2530385"/>
    <lineage>
        <taxon>Bacteria</taxon>
        <taxon>Bacillati</taxon>
        <taxon>Actinomycetota</taxon>
        <taxon>Actinomycetes</taxon>
        <taxon>Pseudonocardiales</taxon>
        <taxon>Pseudonocardiaceae</taxon>
        <taxon>Saccharopolyspora</taxon>
    </lineage>
</organism>
<dbReference type="EMBL" id="SMKV01000020">
    <property type="protein sequence ID" value="TDC91199.1"/>
    <property type="molecule type" value="Genomic_DNA"/>
</dbReference>
<proteinExistence type="inferred from homology"/>
<sequence>MVAGRRIFLAGREPASSSNTSKVSALLRRGKGIELKSRGEIDAMRAAGLVVARALAAVREKAVPGASTGELDAIAEQVIRDAGAVPSFKGYHGFPGSICASLNEKVVHGIPSVREAVSEGDLLSVDCGAILDGWHGDSAVTLAIGEISEADRALSAATEASMWAGIEKVRAGNRLTDISHAVETAALSAAATDGRDYGIIAEYGGHGIGTQMHMEPFLPNLGKPGRGPKLRVGMALAVEPMLTGGTAETEELDDAWTVVTADGSRAAHWEHTVAITEDGPWVLTAPDEA</sequence>
<dbReference type="PANTHER" id="PTHR43330:SF27">
    <property type="entry name" value="METHIONINE AMINOPEPTIDASE"/>
    <property type="match status" value="1"/>
</dbReference>
<dbReference type="NCBIfam" id="TIGR00500">
    <property type="entry name" value="met_pdase_I"/>
    <property type="match status" value="1"/>
</dbReference>
<dbReference type="PANTHER" id="PTHR43330">
    <property type="entry name" value="METHIONINE AMINOPEPTIDASE"/>
    <property type="match status" value="1"/>
</dbReference>
<keyword evidence="5 6" id="KW-0378">Hydrolase</keyword>
<dbReference type="GO" id="GO:0070006">
    <property type="term" value="F:metalloaminopeptidase activity"/>
    <property type="evidence" value="ECO:0007669"/>
    <property type="project" value="UniProtKB-UniRule"/>
</dbReference>
<comment type="catalytic activity">
    <reaction evidence="6 7">
        <text>Release of N-terminal amino acids, preferentially methionine, from peptides and arylamides.</text>
        <dbReference type="EC" id="3.4.11.18"/>
    </reaction>
</comment>
<dbReference type="Gene3D" id="3.90.230.10">
    <property type="entry name" value="Creatinase/methionine aminopeptidase superfamily"/>
    <property type="match status" value="1"/>
</dbReference>
<evidence type="ECO:0000313" key="9">
    <source>
        <dbReference type="EMBL" id="TDC91199.1"/>
    </source>
</evidence>
<feature type="binding site" evidence="6">
    <location>
        <position position="137"/>
    </location>
    <ligand>
        <name>a divalent metal cation</name>
        <dbReference type="ChEBI" id="CHEBI:60240"/>
        <label>1</label>
    </ligand>
</feature>
<feature type="binding site" evidence="6">
    <location>
        <position position="270"/>
    </location>
    <ligand>
        <name>a divalent metal cation</name>
        <dbReference type="ChEBI" id="CHEBI:60240"/>
        <label>2</label>
        <note>catalytic</note>
    </ligand>
</feature>
<evidence type="ECO:0000256" key="4">
    <source>
        <dbReference type="ARBA" id="ARBA00022723"/>
    </source>
</evidence>
<keyword evidence="4 6" id="KW-0479">Metal-binding</keyword>
<evidence type="ECO:0000256" key="1">
    <source>
        <dbReference type="ARBA" id="ARBA00002521"/>
    </source>
</evidence>
<evidence type="ECO:0000256" key="2">
    <source>
        <dbReference type="ARBA" id="ARBA00022438"/>
    </source>
</evidence>
<dbReference type="EC" id="3.4.11.18" evidence="6 7"/>
<dbReference type="InterPro" id="IPR036005">
    <property type="entry name" value="Creatinase/aminopeptidase-like"/>
</dbReference>
<keyword evidence="10" id="KW-1185">Reference proteome</keyword>
<evidence type="ECO:0000256" key="6">
    <source>
        <dbReference type="HAMAP-Rule" id="MF_01974"/>
    </source>
</evidence>
<evidence type="ECO:0000256" key="7">
    <source>
        <dbReference type="RuleBase" id="RU003653"/>
    </source>
</evidence>
<evidence type="ECO:0000259" key="8">
    <source>
        <dbReference type="Pfam" id="PF00557"/>
    </source>
</evidence>
<dbReference type="Pfam" id="PF00557">
    <property type="entry name" value="Peptidase_M24"/>
    <property type="match status" value="1"/>
</dbReference>
<feature type="binding site" evidence="6">
    <location>
        <position position="137"/>
    </location>
    <ligand>
        <name>a divalent metal cation</name>
        <dbReference type="ChEBI" id="CHEBI:60240"/>
        <label>2</label>
        <note>catalytic</note>
    </ligand>
</feature>
<dbReference type="GO" id="GO:0005829">
    <property type="term" value="C:cytosol"/>
    <property type="evidence" value="ECO:0007669"/>
    <property type="project" value="TreeGrafter"/>
</dbReference>
<dbReference type="GO" id="GO:0004239">
    <property type="term" value="F:initiator methionyl aminopeptidase activity"/>
    <property type="evidence" value="ECO:0007669"/>
    <property type="project" value="UniProtKB-UniRule"/>
</dbReference>
<dbReference type="OrthoDB" id="9802055at2"/>
<feature type="binding site" evidence="6">
    <location>
        <position position="206"/>
    </location>
    <ligand>
        <name>a divalent metal cation</name>
        <dbReference type="ChEBI" id="CHEBI:60240"/>
        <label>2</label>
        <note>catalytic</note>
    </ligand>
</feature>
<feature type="binding site" evidence="6">
    <location>
        <position position="213"/>
    </location>
    <ligand>
        <name>substrate</name>
    </ligand>
</feature>
<comment type="similarity">
    <text evidence="6">Belongs to the peptidase M24A family. Methionine aminopeptidase type 1 subfamily.</text>
</comment>